<proteinExistence type="predicted"/>
<accession>A0A7S1T2R7</accession>
<keyword evidence="2" id="KW-0812">Transmembrane</keyword>
<keyword evidence="2" id="KW-0472">Membrane</keyword>
<protein>
    <submittedName>
        <fullName evidence="3">Uncharacterized protein</fullName>
    </submittedName>
</protein>
<evidence type="ECO:0000256" key="2">
    <source>
        <dbReference type="SAM" id="Phobius"/>
    </source>
</evidence>
<gene>
    <name evidence="3" type="ORF">TCHU04912_LOCUS18619</name>
</gene>
<dbReference type="AlphaFoldDB" id="A0A7S1T2R7"/>
<keyword evidence="2" id="KW-1133">Transmembrane helix</keyword>
<organism evidence="3">
    <name type="scientific">Tetraselmis chuii</name>
    <dbReference type="NCBI Taxonomy" id="63592"/>
    <lineage>
        <taxon>Eukaryota</taxon>
        <taxon>Viridiplantae</taxon>
        <taxon>Chlorophyta</taxon>
        <taxon>core chlorophytes</taxon>
        <taxon>Chlorodendrophyceae</taxon>
        <taxon>Chlorodendrales</taxon>
        <taxon>Chlorodendraceae</taxon>
        <taxon>Tetraselmis</taxon>
    </lineage>
</organism>
<feature type="transmembrane region" description="Helical" evidence="2">
    <location>
        <begin position="173"/>
        <end position="192"/>
    </location>
</feature>
<feature type="region of interest" description="Disordered" evidence="1">
    <location>
        <begin position="1"/>
        <end position="50"/>
    </location>
</feature>
<feature type="transmembrane region" description="Helical" evidence="2">
    <location>
        <begin position="141"/>
        <end position="161"/>
    </location>
</feature>
<evidence type="ECO:0000256" key="1">
    <source>
        <dbReference type="SAM" id="MobiDB-lite"/>
    </source>
</evidence>
<feature type="compositionally biased region" description="Polar residues" evidence="1">
    <location>
        <begin position="24"/>
        <end position="40"/>
    </location>
</feature>
<feature type="transmembrane region" description="Helical" evidence="2">
    <location>
        <begin position="73"/>
        <end position="95"/>
    </location>
</feature>
<sequence length="275" mass="28628">MARAAAHKGGQPRAARAAAESKDSQSGQRAVTEAQTSKSTVAPEPRPAKSVTARVGASLSTCGELVAVQCRTVIGLGVLLAALSALSVTATAAVPSLEGLSAALKAADTVVFALHALYQAFSYRREVDGYPGTGLLRRFVVPNAAAMAGTALQACVLGRWASLAKKLRKVSGLLVACWASVTLLPGPAWFWLSSNPSVVPSLARSAIHYGEACTKASGMMSIWNEMYGLASCGHMPQLLPNLPRVLMVGGARGAASTWVRAVDQCFRGGQLRRKV</sequence>
<name>A0A7S1T2R7_9CHLO</name>
<dbReference type="EMBL" id="HBGG01035595">
    <property type="protein sequence ID" value="CAD9216379.1"/>
    <property type="molecule type" value="Transcribed_RNA"/>
</dbReference>
<evidence type="ECO:0000313" key="3">
    <source>
        <dbReference type="EMBL" id="CAD9216379.1"/>
    </source>
</evidence>
<reference evidence="3" key="1">
    <citation type="submission" date="2021-01" db="EMBL/GenBank/DDBJ databases">
        <authorList>
            <person name="Corre E."/>
            <person name="Pelletier E."/>
            <person name="Niang G."/>
            <person name="Scheremetjew M."/>
            <person name="Finn R."/>
            <person name="Kale V."/>
            <person name="Holt S."/>
            <person name="Cochrane G."/>
            <person name="Meng A."/>
            <person name="Brown T."/>
            <person name="Cohen L."/>
        </authorList>
    </citation>
    <scope>NUCLEOTIDE SEQUENCE</scope>
    <source>
        <strain evidence="3">PLY429</strain>
    </source>
</reference>